<comment type="caution">
    <text evidence="7">The sequence shown here is derived from an EMBL/GenBank/DDBJ whole genome shotgun (WGS) entry which is preliminary data.</text>
</comment>
<dbReference type="GO" id="GO:0005886">
    <property type="term" value="C:plasma membrane"/>
    <property type="evidence" value="ECO:0007669"/>
    <property type="project" value="TreeGrafter"/>
</dbReference>
<dbReference type="Gene3D" id="1.20.5.110">
    <property type="match status" value="2"/>
</dbReference>
<sequence>MDCYPIRQWEAKYYNYNTKKWVPGHLSLMGGYIHFSTGTANSTDSPLVIHYKNITDVKRAFSMLIFKALIIRCSAHDEYWFASLTDRDYVFNLIDHFWRNCLIPSSLPKKNDAHTSVLGQELLQIAADSQKTLGQTSEMLSCQGEQLGHATALMVDLHSDLDTAEPIIRSLDSWLGRWSMPSPKEPVEFISRSAAPVIRDFPVLFQKAPSSSACLRPGHIQVSRDGLAILDSSHIQEEHFRTHEISHIQVTTPWQIVVTCVKLGEPDRSFLVVSAQMSVALQTLDRFFRHKLQFENPPPDVSINTRLEGAHGLMMQPSDCGQHEDAPGGETQAVCSSQLEQSKVRDQEVAQLMEMLGSMKLTALGIHAEQEQQMETISELTDTVERANIRLESANQNMKKMI</sequence>
<dbReference type="GO" id="GO:0005484">
    <property type="term" value="F:SNAP receptor activity"/>
    <property type="evidence" value="ECO:0007669"/>
    <property type="project" value="TreeGrafter"/>
</dbReference>
<keyword evidence="8" id="KW-1185">Reference proteome</keyword>
<evidence type="ECO:0000256" key="1">
    <source>
        <dbReference type="ARBA" id="ARBA00022737"/>
    </source>
</evidence>
<dbReference type="SUPFAM" id="SSF58038">
    <property type="entry name" value="SNARE fusion complex"/>
    <property type="match status" value="2"/>
</dbReference>
<dbReference type="Proteomes" id="UP001209878">
    <property type="component" value="Unassembled WGS sequence"/>
</dbReference>
<dbReference type="EMBL" id="JAODUO010000141">
    <property type="protein sequence ID" value="KAK2188189.1"/>
    <property type="molecule type" value="Genomic_DNA"/>
</dbReference>
<organism evidence="7 8">
    <name type="scientific">Ridgeia piscesae</name>
    <name type="common">Tubeworm</name>
    <dbReference type="NCBI Taxonomy" id="27915"/>
    <lineage>
        <taxon>Eukaryota</taxon>
        <taxon>Metazoa</taxon>
        <taxon>Spiralia</taxon>
        <taxon>Lophotrochozoa</taxon>
        <taxon>Annelida</taxon>
        <taxon>Polychaeta</taxon>
        <taxon>Sedentaria</taxon>
        <taxon>Canalipalpata</taxon>
        <taxon>Sabellida</taxon>
        <taxon>Siboglinidae</taxon>
        <taxon>Ridgeia</taxon>
    </lineage>
</organism>
<dbReference type="GO" id="GO:0031201">
    <property type="term" value="C:SNARE complex"/>
    <property type="evidence" value="ECO:0007669"/>
    <property type="project" value="TreeGrafter"/>
</dbReference>
<feature type="domain" description="T-SNARE coiled-coil homology" evidence="6">
    <location>
        <begin position="339"/>
        <end position="401"/>
    </location>
</feature>
<dbReference type="PANTHER" id="PTHR19305">
    <property type="entry name" value="SYNAPTOSOMAL ASSOCIATED PROTEIN"/>
    <property type="match status" value="1"/>
</dbReference>
<evidence type="ECO:0000313" key="8">
    <source>
        <dbReference type="Proteomes" id="UP001209878"/>
    </source>
</evidence>
<feature type="region of interest" description="Disordered" evidence="5">
    <location>
        <begin position="316"/>
        <end position="340"/>
    </location>
</feature>
<reference evidence="7" key="1">
    <citation type="journal article" date="2023" name="Mol. Biol. Evol.">
        <title>Third-Generation Sequencing Reveals the Adaptive Role of the Epigenome in Three Deep-Sea Polychaetes.</title>
        <authorList>
            <person name="Perez M."/>
            <person name="Aroh O."/>
            <person name="Sun Y."/>
            <person name="Lan Y."/>
            <person name="Juniper S.K."/>
            <person name="Young C.R."/>
            <person name="Angers B."/>
            <person name="Qian P.Y."/>
        </authorList>
    </citation>
    <scope>NUCLEOTIDE SEQUENCE</scope>
    <source>
        <strain evidence="7">R07B-5</strain>
    </source>
</reference>
<evidence type="ECO:0000259" key="6">
    <source>
        <dbReference type="PROSITE" id="PS50192"/>
    </source>
</evidence>
<dbReference type="GO" id="GO:0098793">
    <property type="term" value="C:presynapse"/>
    <property type="evidence" value="ECO:0007669"/>
    <property type="project" value="GOC"/>
</dbReference>
<proteinExistence type="inferred from homology"/>
<keyword evidence="1" id="KW-0677">Repeat</keyword>
<dbReference type="GO" id="GO:0019905">
    <property type="term" value="F:syntaxin binding"/>
    <property type="evidence" value="ECO:0007669"/>
    <property type="project" value="TreeGrafter"/>
</dbReference>
<evidence type="ECO:0000256" key="3">
    <source>
        <dbReference type="ARBA" id="ARBA00024443"/>
    </source>
</evidence>
<name>A0AAD9P4U7_RIDPI</name>
<dbReference type="InterPro" id="IPR011993">
    <property type="entry name" value="PH-like_dom_sf"/>
</dbReference>
<evidence type="ECO:0000256" key="4">
    <source>
        <dbReference type="ARBA" id="ARBA00032027"/>
    </source>
</evidence>
<dbReference type="PANTHER" id="PTHR19305:SF1">
    <property type="entry name" value="SYNAPTOSOMAL-ASSOCIATED PROTEIN 47"/>
    <property type="match status" value="1"/>
</dbReference>
<dbReference type="InterPro" id="IPR000727">
    <property type="entry name" value="T_SNARE_dom"/>
</dbReference>
<dbReference type="GO" id="GO:0016082">
    <property type="term" value="P:synaptic vesicle priming"/>
    <property type="evidence" value="ECO:0007669"/>
    <property type="project" value="TreeGrafter"/>
</dbReference>
<comment type="similarity">
    <text evidence="2">Belongs to the SVAP1 family.</text>
</comment>
<protein>
    <recommendedName>
        <fullName evidence="3">Synaptosomal-associated protein 47</fullName>
    </recommendedName>
    <alternativeName>
        <fullName evidence="4">Synaptosomal-associated 47 kDa protein</fullName>
    </alternativeName>
</protein>
<evidence type="ECO:0000256" key="5">
    <source>
        <dbReference type="SAM" id="MobiDB-lite"/>
    </source>
</evidence>
<evidence type="ECO:0000256" key="2">
    <source>
        <dbReference type="ARBA" id="ARBA00024354"/>
    </source>
</evidence>
<accession>A0AAD9P4U7</accession>
<dbReference type="PROSITE" id="PS50192">
    <property type="entry name" value="T_SNARE"/>
    <property type="match status" value="1"/>
</dbReference>
<dbReference type="AlphaFoldDB" id="A0AAD9P4U7"/>
<evidence type="ECO:0000313" key="7">
    <source>
        <dbReference type="EMBL" id="KAK2188189.1"/>
    </source>
</evidence>
<dbReference type="Gene3D" id="2.30.29.30">
    <property type="entry name" value="Pleckstrin-homology domain (PH domain)/Phosphotyrosine-binding domain (PTB)"/>
    <property type="match status" value="1"/>
</dbReference>
<dbReference type="GO" id="GO:0031629">
    <property type="term" value="P:synaptic vesicle fusion to presynaptic active zone membrane"/>
    <property type="evidence" value="ECO:0007669"/>
    <property type="project" value="TreeGrafter"/>
</dbReference>
<gene>
    <name evidence="7" type="ORF">NP493_142g04015</name>
</gene>